<dbReference type="RefSeq" id="XP_044557790.1">
    <property type="nucleotide sequence ID" value="XM_044712628.1"/>
</dbReference>
<sequence length="362" mass="41401">MLHQLPDFSSYCSPNVQLKGFEKLLEQINQQVANYARKSTLRLDICAPKRIFLCCPVPDCRKLKPYLVKGCFKNHLINKHNYSLEAAAEEVKNMECQEFLHQMQRDVESRKTSASCCDNSNSEETQSNTTNEYSAEELKHKPSELRSIFKGNISVINSTPQSMPLEQQLLKVGRKLYHVVVMDLETTGLNVKYNNSIIQIAFLSLATNQLHSIFVRPEPSTKWQNKATEMHQEKMNILAKSDFLRNVIPDVYNYLTCQGVADVIFLVHSTSLDEKFFTNAVSNICKVNFHYCHTMEKAMLGRDALEKQYSSLSDNPPGTPHNAAVDVVMLYDLLLKKFADDKSIVQAVEKKLQLRFKQTTLH</sequence>
<dbReference type="VEuPathDB" id="AmoebaDB:NF0085290"/>
<name>A0A6A5B5D2_NAEFO</name>
<evidence type="ECO:0000259" key="2">
    <source>
        <dbReference type="SMART" id="SM00479"/>
    </source>
</evidence>
<dbReference type="Pfam" id="PF00929">
    <property type="entry name" value="RNase_T"/>
    <property type="match status" value="1"/>
</dbReference>
<dbReference type="GeneID" id="68115959"/>
<dbReference type="GO" id="GO:0003676">
    <property type="term" value="F:nucleic acid binding"/>
    <property type="evidence" value="ECO:0007669"/>
    <property type="project" value="InterPro"/>
</dbReference>
<reference evidence="3 4" key="1">
    <citation type="journal article" date="2019" name="Sci. Rep.">
        <title>Nanopore sequencing improves the draft genome of the human pathogenic amoeba Naegleria fowleri.</title>
        <authorList>
            <person name="Liechti N."/>
            <person name="Schurch N."/>
            <person name="Bruggmann R."/>
            <person name="Wittwer M."/>
        </authorList>
    </citation>
    <scope>NUCLEOTIDE SEQUENCE [LARGE SCALE GENOMIC DNA]</scope>
    <source>
        <strain evidence="3 4">ATCC 30894</strain>
    </source>
</reference>
<keyword evidence="4" id="KW-1185">Reference proteome</keyword>
<dbReference type="SUPFAM" id="SSF53098">
    <property type="entry name" value="Ribonuclease H-like"/>
    <property type="match status" value="1"/>
</dbReference>
<dbReference type="InterPro" id="IPR012337">
    <property type="entry name" value="RNaseH-like_sf"/>
</dbReference>
<feature type="compositionally biased region" description="Polar residues" evidence="1">
    <location>
        <begin position="112"/>
        <end position="133"/>
    </location>
</feature>
<dbReference type="InterPro" id="IPR036397">
    <property type="entry name" value="RNaseH_sf"/>
</dbReference>
<feature type="region of interest" description="Disordered" evidence="1">
    <location>
        <begin position="112"/>
        <end position="137"/>
    </location>
</feature>
<gene>
    <name evidence="3" type="ORF">FDP41_008741</name>
</gene>
<dbReference type="SMART" id="SM00479">
    <property type="entry name" value="EXOIII"/>
    <property type="match status" value="1"/>
</dbReference>
<evidence type="ECO:0000313" key="3">
    <source>
        <dbReference type="EMBL" id="KAF0973077.1"/>
    </source>
</evidence>
<dbReference type="VEuPathDB" id="AmoebaDB:NfTy_008330"/>
<comment type="caution">
    <text evidence="3">The sequence shown here is derived from an EMBL/GenBank/DDBJ whole genome shotgun (WGS) entry which is preliminary data.</text>
</comment>
<dbReference type="EMBL" id="VFQX01000063">
    <property type="protein sequence ID" value="KAF0973077.1"/>
    <property type="molecule type" value="Genomic_DNA"/>
</dbReference>
<dbReference type="VEuPathDB" id="AmoebaDB:FDP41_008741"/>
<proteinExistence type="predicted"/>
<dbReference type="OrthoDB" id="10250935at2759"/>
<evidence type="ECO:0000313" key="4">
    <source>
        <dbReference type="Proteomes" id="UP000444721"/>
    </source>
</evidence>
<dbReference type="Proteomes" id="UP000444721">
    <property type="component" value="Unassembled WGS sequence"/>
</dbReference>
<dbReference type="AlphaFoldDB" id="A0A6A5B5D2"/>
<feature type="domain" description="Exonuclease" evidence="2">
    <location>
        <begin position="178"/>
        <end position="343"/>
    </location>
</feature>
<dbReference type="Gene3D" id="3.30.420.10">
    <property type="entry name" value="Ribonuclease H-like superfamily/Ribonuclease H"/>
    <property type="match status" value="1"/>
</dbReference>
<evidence type="ECO:0000256" key="1">
    <source>
        <dbReference type="SAM" id="MobiDB-lite"/>
    </source>
</evidence>
<protein>
    <recommendedName>
        <fullName evidence="2">Exonuclease domain-containing protein</fullName>
    </recommendedName>
</protein>
<organism evidence="3 4">
    <name type="scientific">Naegleria fowleri</name>
    <name type="common">Brain eating amoeba</name>
    <dbReference type="NCBI Taxonomy" id="5763"/>
    <lineage>
        <taxon>Eukaryota</taxon>
        <taxon>Discoba</taxon>
        <taxon>Heterolobosea</taxon>
        <taxon>Tetramitia</taxon>
        <taxon>Eutetramitia</taxon>
        <taxon>Vahlkampfiidae</taxon>
        <taxon>Naegleria</taxon>
    </lineage>
</organism>
<accession>A0A6A5B5D2</accession>
<dbReference type="InterPro" id="IPR013520">
    <property type="entry name" value="Ribonucl_H"/>
</dbReference>